<protein>
    <submittedName>
        <fullName evidence="3">Excinuclease ABC, C subunit N-terminal region</fullName>
    </submittedName>
</protein>
<dbReference type="EMBL" id="HE774682">
    <property type="protein sequence ID" value="CCG54364.1"/>
    <property type="molecule type" value="Genomic_DNA"/>
</dbReference>
<dbReference type="eggNOG" id="COG2827">
    <property type="taxonomic scope" value="Bacteria"/>
</dbReference>
<dbReference type="InterPro" id="IPR000305">
    <property type="entry name" value="GIY-YIG_endonuc"/>
</dbReference>
<dbReference type="PANTHER" id="PTHR34477:SF1">
    <property type="entry name" value="UPF0213 PROTEIN YHBQ"/>
    <property type="match status" value="1"/>
</dbReference>
<accession>H8XRD0</accession>
<feature type="domain" description="GIY-YIG" evidence="2">
    <location>
        <begin position="1"/>
        <end position="77"/>
    </location>
</feature>
<evidence type="ECO:0000313" key="3">
    <source>
        <dbReference type="EMBL" id="CCG54364.1"/>
    </source>
</evidence>
<evidence type="ECO:0000259" key="2">
    <source>
        <dbReference type="PROSITE" id="PS50164"/>
    </source>
</evidence>
<comment type="similarity">
    <text evidence="1">Belongs to the UPF0213 family.</text>
</comment>
<dbReference type="HOGENOM" id="CLU_135650_6_0_10"/>
<dbReference type="PROSITE" id="PS50164">
    <property type="entry name" value="GIY_YIG"/>
    <property type="match status" value="1"/>
</dbReference>
<dbReference type="Pfam" id="PF01541">
    <property type="entry name" value="GIY-YIG"/>
    <property type="match status" value="1"/>
</dbReference>
<name>H8XRD0_FLAIG</name>
<dbReference type="Proteomes" id="UP000007599">
    <property type="component" value="Chromosome I"/>
</dbReference>
<dbReference type="InterPro" id="IPR035901">
    <property type="entry name" value="GIY-YIG_endonuc_sf"/>
</dbReference>
<gene>
    <name evidence="3" type="ordered locus">KQS_12285</name>
</gene>
<dbReference type="CDD" id="cd10449">
    <property type="entry name" value="GIY-YIG_SLX1_like"/>
    <property type="match status" value="1"/>
</dbReference>
<evidence type="ECO:0000256" key="1">
    <source>
        <dbReference type="ARBA" id="ARBA00007435"/>
    </source>
</evidence>
<reference evidence="3 4" key="1">
    <citation type="journal article" date="2012" name="J. Bacteriol.">
        <title>Complete Genome Sequence of Flavobacterium indicum GPSTA100-9T, Isolated from Warm Spring Water.</title>
        <authorList>
            <person name="Barbier P."/>
            <person name="Houel A."/>
            <person name="Loux V."/>
            <person name="Poulain J."/>
            <person name="Bernardet J.F."/>
            <person name="Touchon M."/>
            <person name="Duchaud E."/>
        </authorList>
    </citation>
    <scope>NUCLEOTIDE SEQUENCE [LARGE SCALE GENOMIC DNA]</scope>
    <source>
        <strain evidence="4">DSM 17447 / CIP 109464 / GPTSA100-9</strain>
    </source>
</reference>
<organism evidence="3 4">
    <name type="scientific">Flavobacterium indicum (strain DSM 17447 / CIP 109464 / GPTSA100-9)</name>
    <dbReference type="NCBI Taxonomy" id="1094466"/>
    <lineage>
        <taxon>Bacteria</taxon>
        <taxon>Pseudomonadati</taxon>
        <taxon>Bacteroidota</taxon>
        <taxon>Flavobacteriia</taxon>
        <taxon>Flavobacteriales</taxon>
        <taxon>Flavobacteriaceae</taxon>
        <taxon>Flavobacterium</taxon>
    </lineage>
</organism>
<dbReference type="PANTHER" id="PTHR34477">
    <property type="entry name" value="UPF0213 PROTEIN YHBQ"/>
    <property type="match status" value="1"/>
</dbReference>
<evidence type="ECO:0000313" key="4">
    <source>
        <dbReference type="Proteomes" id="UP000007599"/>
    </source>
</evidence>
<dbReference type="AlphaFoldDB" id="H8XRD0"/>
<reference evidence="4" key="2">
    <citation type="submission" date="2012-03" db="EMBL/GenBank/DDBJ databases">
        <title>Complete genome sequence of Flavobacterium indicum GPTSA100-9T, isolated from warm spring water.</title>
        <authorList>
            <person name="Barbier P."/>
            <person name="Houel A."/>
            <person name="Loux V."/>
            <person name="Poulain J."/>
            <person name="Bernardet J.-F."/>
            <person name="Touchon M."/>
            <person name="Duchaud E."/>
        </authorList>
    </citation>
    <scope>NUCLEOTIDE SEQUENCE [LARGE SCALE GENOMIC DNA]</scope>
    <source>
        <strain evidence="4">DSM 17447 / CIP 109464 / GPTSA100-9</strain>
    </source>
</reference>
<dbReference type="InterPro" id="IPR050190">
    <property type="entry name" value="UPF0213_domain"/>
</dbReference>
<dbReference type="KEGG" id="fin:KQS_12285"/>
<sequence length="79" mass="9459">MYQVYIIYSKTLDVYYKGFTTDLNKRILEHTTGLSRFTSKATDWELVYSISFETKKEALLEEKRLKKLNRLSIKKLLMD</sequence>
<dbReference type="SUPFAM" id="SSF82771">
    <property type="entry name" value="GIY-YIG endonuclease"/>
    <property type="match status" value="1"/>
</dbReference>
<dbReference type="PATRIC" id="fig|1094466.5.peg.2400"/>
<dbReference type="Gene3D" id="3.40.1440.10">
    <property type="entry name" value="GIY-YIG endonuclease"/>
    <property type="match status" value="1"/>
</dbReference>
<keyword evidence="4" id="KW-1185">Reference proteome</keyword>
<dbReference type="STRING" id="1094466.KQS_12285"/>
<proteinExistence type="inferred from homology"/>